<evidence type="ECO:0000313" key="5">
    <source>
        <dbReference type="Ensembl" id="ENSDNVP00000016222.1"/>
    </source>
</evidence>
<evidence type="ECO:0000256" key="1">
    <source>
        <dbReference type="ARBA" id="ARBA00004401"/>
    </source>
</evidence>
<reference evidence="5" key="1">
    <citation type="submission" date="2025-08" db="UniProtKB">
        <authorList>
            <consortium name="Ensembl"/>
        </authorList>
    </citation>
    <scope>IDENTIFICATION</scope>
</reference>
<dbReference type="InterPro" id="IPR016186">
    <property type="entry name" value="C-type_lectin-like/link_sf"/>
</dbReference>
<proteinExistence type="predicted"/>
<dbReference type="PROSITE" id="PS50041">
    <property type="entry name" value="C_TYPE_LECTIN_2"/>
    <property type="match status" value="1"/>
</dbReference>
<feature type="transmembrane region" description="Helical" evidence="3">
    <location>
        <begin position="45"/>
        <end position="69"/>
    </location>
</feature>
<evidence type="ECO:0000256" key="3">
    <source>
        <dbReference type="SAM" id="Phobius"/>
    </source>
</evidence>
<dbReference type="GO" id="GO:0005886">
    <property type="term" value="C:plasma membrane"/>
    <property type="evidence" value="ECO:0007669"/>
    <property type="project" value="UniProtKB-SubCell"/>
</dbReference>
<dbReference type="PANTHER" id="PTHR45710:SF35">
    <property type="entry name" value="C-TYPE LECTIN DOMAIN FAMILY 2 MEMBER D"/>
    <property type="match status" value="1"/>
</dbReference>
<dbReference type="Pfam" id="PF00059">
    <property type="entry name" value="Lectin_C"/>
    <property type="match status" value="1"/>
</dbReference>
<dbReference type="Ensembl" id="ENSDNVT00000019489.1">
    <property type="protein sequence ID" value="ENSDNVP00000016222.1"/>
    <property type="gene ID" value="ENSDNVG00000011381.1"/>
</dbReference>
<name>A0A8C4K0E1_DRONO</name>
<dbReference type="OrthoDB" id="8935730at2759"/>
<dbReference type="InterPro" id="IPR050828">
    <property type="entry name" value="C-type_lectin/matrix_domain"/>
</dbReference>
<evidence type="ECO:0000259" key="4">
    <source>
        <dbReference type="PROSITE" id="PS50041"/>
    </source>
</evidence>
<feature type="domain" description="C-type lectin" evidence="4">
    <location>
        <begin position="89"/>
        <end position="192"/>
    </location>
</feature>
<dbReference type="InterPro" id="IPR033992">
    <property type="entry name" value="NKR-like_CTLD"/>
</dbReference>
<evidence type="ECO:0000256" key="2">
    <source>
        <dbReference type="ARBA" id="ARBA00022734"/>
    </source>
</evidence>
<dbReference type="PANTHER" id="PTHR45710">
    <property type="entry name" value="C-TYPE LECTIN DOMAIN-CONTAINING PROTEIN 180"/>
    <property type="match status" value="1"/>
</dbReference>
<dbReference type="Proteomes" id="UP000694423">
    <property type="component" value="Unplaced"/>
</dbReference>
<comment type="subcellular location">
    <subcellularLocation>
        <location evidence="1">Cell membrane</location>
        <topology evidence="1">Single-pass type II membrane protein</topology>
    </subcellularLocation>
</comment>
<dbReference type="GO" id="GO:0030246">
    <property type="term" value="F:carbohydrate binding"/>
    <property type="evidence" value="ECO:0007669"/>
    <property type="project" value="UniProtKB-KW"/>
</dbReference>
<dbReference type="InterPro" id="IPR016187">
    <property type="entry name" value="CTDL_fold"/>
</dbReference>
<evidence type="ECO:0000313" key="6">
    <source>
        <dbReference type="Proteomes" id="UP000694423"/>
    </source>
</evidence>
<accession>A0A8C4K0E1</accession>
<sequence>MGKGYEGTRSLGQEEILKYSEDVEKWTKLESASSKTERKPSCSRCALAIALGLTLLLVLLLVSCLVYWVKSSLSPPDFAYVCPDAWLGFRGKCYYFSVDESDWDTSWASCKSMDASLASIDDLEELIFVKRCKGHANHWFGLRKAGNESWKWSDGTAFNNWFEVRGGGPCAYLNEERVSSSLCHTQKNWLCSKPDNYVLWRGKI</sequence>
<keyword evidence="6" id="KW-1185">Reference proteome</keyword>
<dbReference type="CDD" id="cd03593">
    <property type="entry name" value="CLECT_NK_receptors_like"/>
    <property type="match status" value="1"/>
</dbReference>
<dbReference type="InterPro" id="IPR001304">
    <property type="entry name" value="C-type_lectin-like"/>
</dbReference>
<keyword evidence="3" id="KW-0472">Membrane</keyword>
<protein>
    <submittedName>
        <fullName evidence="5">C-type lectin domain family 2 member B-like</fullName>
    </submittedName>
</protein>
<keyword evidence="3" id="KW-1133">Transmembrane helix</keyword>
<dbReference type="AlphaFoldDB" id="A0A8C4K0E1"/>
<reference evidence="5" key="2">
    <citation type="submission" date="2025-09" db="UniProtKB">
        <authorList>
            <consortium name="Ensembl"/>
        </authorList>
    </citation>
    <scope>IDENTIFICATION</scope>
</reference>
<dbReference type="Gene3D" id="3.10.100.10">
    <property type="entry name" value="Mannose-Binding Protein A, subunit A"/>
    <property type="match status" value="1"/>
</dbReference>
<dbReference type="SUPFAM" id="SSF56436">
    <property type="entry name" value="C-type lectin-like"/>
    <property type="match status" value="1"/>
</dbReference>
<keyword evidence="3" id="KW-0812">Transmembrane</keyword>
<organism evidence="5 6">
    <name type="scientific">Dromaius novaehollandiae</name>
    <name type="common">Emu</name>
    <dbReference type="NCBI Taxonomy" id="8790"/>
    <lineage>
        <taxon>Eukaryota</taxon>
        <taxon>Metazoa</taxon>
        <taxon>Chordata</taxon>
        <taxon>Craniata</taxon>
        <taxon>Vertebrata</taxon>
        <taxon>Euteleostomi</taxon>
        <taxon>Archelosauria</taxon>
        <taxon>Archosauria</taxon>
        <taxon>Dinosauria</taxon>
        <taxon>Saurischia</taxon>
        <taxon>Theropoda</taxon>
        <taxon>Coelurosauria</taxon>
        <taxon>Aves</taxon>
        <taxon>Palaeognathae</taxon>
        <taxon>Casuariiformes</taxon>
        <taxon>Dromaiidae</taxon>
        <taxon>Dromaius</taxon>
    </lineage>
</organism>
<dbReference type="SMART" id="SM00034">
    <property type="entry name" value="CLECT"/>
    <property type="match status" value="1"/>
</dbReference>
<keyword evidence="2" id="KW-0430">Lectin</keyword>